<dbReference type="PROSITE" id="PS00028">
    <property type="entry name" value="ZINC_FINGER_C2H2_1"/>
    <property type="match status" value="3"/>
</dbReference>
<evidence type="ECO:0000313" key="8">
    <source>
        <dbReference type="Proteomes" id="UP001642483"/>
    </source>
</evidence>
<dbReference type="SUPFAM" id="SSF57667">
    <property type="entry name" value="beta-beta-alpha zinc fingers"/>
    <property type="match status" value="2"/>
</dbReference>
<accession>A0ABP0G770</accession>
<dbReference type="SMART" id="SM00355">
    <property type="entry name" value="ZnF_C2H2"/>
    <property type="match status" value="3"/>
</dbReference>
<evidence type="ECO:0000256" key="2">
    <source>
        <dbReference type="ARBA" id="ARBA00022737"/>
    </source>
</evidence>
<organism evidence="7 8">
    <name type="scientific">Clavelina lepadiformis</name>
    <name type="common">Light-bulb sea squirt</name>
    <name type="synonym">Ascidia lepadiformis</name>
    <dbReference type="NCBI Taxonomy" id="159417"/>
    <lineage>
        <taxon>Eukaryota</taxon>
        <taxon>Metazoa</taxon>
        <taxon>Chordata</taxon>
        <taxon>Tunicata</taxon>
        <taxon>Ascidiacea</taxon>
        <taxon>Aplousobranchia</taxon>
        <taxon>Clavelinidae</taxon>
        <taxon>Clavelina</taxon>
    </lineage>
</organism>
<sequence>MNKLQAGNYLDVWRQKKQQICFEKEQCGSYSATRKDNSDEIMAKNSTANGVQVTSSNMSLYYDLHATHPVIGGHNHTLSTVQRVADPNPQNLPTNAPLFDGMACSVAATLPENTEKPTRKKQRYVKMHGKTVDSKRFSCPTSACTKRFSTEKELQIHINKHHIGMAKPYFCGYCSKSFKRPDQLKRHEKIHTGEKPHKCTICGRPFARTDHRNTHYKKHNSLEKNNAKFLQDTSANNIPQSYTNGDTASSQYDAFQRWV</sequence>
<feature type="domain" description="C2H2-type" evidence="6">
    <location>
        <begin position="197"/>
        <end position="224"/>
    </location>
</feature>
<dbReference type="Gene3D" id="3.30.160.60">
    <property type="entry name" value="Classic Zinc Finger"/>
    <property type="match status" value="3"/>
</dbReference>
<keyword evidence="3 5" id="KW-0863">Zinc-finger</keyword>
<dbReference type="Pfam" id="PF00096">
    <property type="entry name" value="zf-C2H2"/>
    <property type="match status" value="3"/>
</dbReference>
<evidence type="ECO:0000256" key="4">
    <source>
        <dbReference type="ARBA" id="ARBA00022833"/>
    </source>
</evidence>
<evidence type="ECO:0000313" key="7">
    <source>
        <dbReference type="EMBL" id="CAK8687671.1"/>
    </source>
</evidence>
<reference evidence="7 8" key="1">
    <citation type="submission" date="2024-02" db="EMBL/GenBank/DDBJ databases">
        <authorList>
            <person name="Daric V."/>
            <person name="Darras S."/>
        </authorList>
    </citation>
    <scope>NUCLEOTIDE SEQUENCE [LARGE SCALE GENOMIC DNA]</scope>
</reference>
<dbReference type="PANTHER" id="PTHR23235:SF144">
    <property type="entry name" value="C2H2-TYPE DOMAIN-CONTAINING PROTEIN"/>
    <property type="match status" value="1"/>
</dbReference>
<gene>
    <name evidence="7" type="ORF">CVLEPA_LOCUS19736</name>
</gene>
<dbReference type="PANTHER" id="PTHR23235">
    <property type="entry name" value="KRUEPPEL-LIKE TRANSCRIPTION FACTOR"/>
    <property type="match status" value="1"/>
</dbReference>
<dbReference type="InterPro" id="IPR036236">
    <property type="entry name" value="Znf_C2H2_sf"/>
</dbReference>
<name>A0ABP0G770_CLALP</name>
<dbReference type="Proteomes" id="UP001642483">
    <property type="component" value="Unassembled WGS sequence"/>
</dbReference>
<keyword evidence="2" id="KW-0677">Repeat</keyword>
<feature type="domain" description="C2H2-type" evidence="6">
    <location>
        <begin position="137"/>
        <end position="167"/>
    </location>
</feature>
<dbReference type="InterPro" id="IPR013087">
    <property type="entry name" value="Znf_C2H2_type"/>
</dbReference>
<dbReference type="EMBL" id="CAWYQH010000105">
    <property type="protein sequence ID" value="CAK8687671.1"/>
    <property type="molecule type" value="Genomic_DNA"/>
</dbReference>
<evidence type="ECO:0000256" key="1">
    <source>
        <dbReference type="ARBA" id="ARBA00022723"/>
    </source>
</evidence>
<proteinExistence type="predicted"/>
<evidence type="ECO:0000256" key="5">
    <source>
        <dbReference type="PROSITE-ProRule" id="PRU00042"/>
    </source>
</evidence>
<protein>
    <recommendedName>
        <fullName evidence="6">C2H2-type domain-containing protein</fullName>
    </recommendedName>
</protein>
<dbReference type="PROSITE" id="PS50157">
    <property type="entry name" value="ZINC_FINGER_C2H2_2"/>
    <property type="match status" value="3"/>
</dbReference>
<evidence type="ECO:0000256" key="3">
    <source>
        <dbReference type="ARBA" id="ARBA00022771"/>
    </source>
</evidence>
<keyword evidence="1" id="KW-0479">Metal-binding</keyword>
<evidence type="ECO:0000259" key="6">
    <source>
        <dbReference type="PROSITE" id="PS50157"/>
    </source>
</evidence>
<keyword evidence="8" id="KW-1185">Reference proteome</keyword>
<keyword evidence="4" id="KW-0862">Zinc</keyword>
<feature type="domain" description="C2H2-type" evidence="6">
    <location>
        <begin position="169"/>
        <end position="196"/>
    </location>
</feature>
<comment type="caution">
    <text evidence="7">The sequence shown here is derived from an EMBL/GenBank/DDBJ whole genome shotgun (WGS) entry which is preliminary data.</text>
</comment>